<proteinExistence type="predicted"/>
<geneLocation type="plasmid" evidence="3 4">
    <name>pACP4.1</name>
</geneLocation>
<keyword evidence="1" id="KW-1133">Transmembrane helix</keyword>
<sequence>MKTAMNYVHKVYASAVCTSLLLATSAYAQSGFGNSPANNQGPSIGDISKNVAKSFGGLSQGFEAFLYFLGIVFVVLFVLAAWKYKKSDGRDGSMGLIATYLILAVCSFASPTLVGSASTTLFGTGAKQSVTAPSFN</sequence>
<reference evidence="3" key="1">
    <citation type="submission" date="2017-05" db="EMBL/GenBank/DDBJ databases">
        <title>Polyphasic characterization of four soil-derived phenanthrene-degrading Acidovorax strains and proposal of Acidovorax phenanthrenivorans sp. nov.</title>
        <authorList>
            <person name="Singleton D."/>
            <person name="Lee J."/>
            <person name="Dickey A.N."/>
            <person name="Stroud A."/>
            <person name="Scholl E.H."/>
            <person name="Wright F.A."/>
            <person name="Aitken M.D."/>
        </authorList>
    </citation>
    <scope>NUCLEOTIDE SEQUENCE</scope>
    <source>
        <strain evidence="3">P4</strain>
        <plasmid evidence="3">pACP4.1</plasmid>
    </source>
</reference>
<keyword evidence="3" id="KW-0614">Plasmid</keyword>
<dbReference type="RefSeq" id="WP_086928993.1">
    <property type="nucleotide sequence ID" value="NZ_CP021363.1"/>
</dbReference>
<keyword evidence="1" id="KW-0472">Membrane</keyword>
<evidence type="ECO:0000256" key="2">
    <source>
        <dbReference type="SAM" id="SignalP"/>
    </source>
</evidence>
<dbReference type="Proteomes" id="UP000194440">
    <property type="component" value="Plasmid pACP4.1"/>
</dbReference>
<feature type="transmembrane region" description="Helical" evidence="1">
    <location>
        <begin position="94"/>
        <end position="114"/>
    </location>
</feature>
<evidence type="ECO:0000256" key="1">
    <source>
        <dbReference type="SAM" id="Phobius"/>
    </source>
</evidence>
<gene>
    <name evidence="3" type="ORF">CBP36_19850</name>
</gene>
<feature type="transmembrane region" description="Helical" evidence="1">
    <location>
        <begin position="64"/>
        <end position="82"/>
    </location>
</feature>
<name>A0A240UJJ5_9BURK</name>
<organism evidence="3 4">
    <name type="scientific">Acidovorax carolinensis</name>
    <dbReference type="NCBI Taxonomy" id="553814"/>
    <lineage>
        <taxon>Bacteria</taxon>
        <taxon>Pseudomonadati</taxon>
        <taxon>Pseudomonadota</taxon>
        <taxon>Betaproteobacteria</taxon>
        <taxon>Burkholderiales</taxon>
        <taxon>Comamonadaceae</taxon>
        <taxon>Acidovorax</taxon>
    </lineage>
</organism>
<evidence type="ECO:0000313" key="3">
    <source>
        <dbReference type="EMBL" id="ART61222.1"/>
    </source>
</evidence>
<dbReference type="KEGG" id="acis:CBP35_19820"/>
<keyword evidence="2" id="KW-0732">Signal</keyword>
<feature type="signal peptide" evidence="2">
    <location>
        <begin position="1"/>
        <end position="28"/>
    </location>
</feature>
<dbReference type="KEGG" id="acip:CBP36_19850"/>
<protein>
    <submittedName>
        <fullName evidence="3">Uncharacterized protein</fullName>
    </submittedName>
</protein>
<accession>A0A240UJJ5</accession>
<dbReference type="AlphaFoldDB" id="A0A240UJJ5"/>
<dbReference type="EMBL" id="CP021367">
    <property type="protein sequence ID" value="ART61222.1"/>
    <property type="molecule type" value="Genomic_DNA"/>
</dbReference>
<feature type="chain" id="PRO_5013145269" evidence="2">
    <location>
        <begin position="29"/>
        <end position="136"/>
    </location>
</feature>
<keyword evidence="4" id="KW-1185">Reference proteome</keyword>
<evidence type="ECO:0000313" key="4">
    <source>
        <dbReference type="Proteomes" id="UP000194440"/>
    </source>
</evidence>
<keyword evidence="1" id="KW-0812">Transmembrane</keyword>